<protein>
    <recommendedName>
        <fullName evidence="1">DUF5776 domain-containing protein</fullName>
    </recommendedName>
</protein>
<dbReference type="RefSeq" id="WP_307726100.1">
    <property type="nucleotide sequence ID" value="NZ_AZEY01000023.1"/>
</dbReference>
<evidence type="ECO:0000313" key="2">
    <source>
        <dbReference type="EMBL" id="KRL68600.1"/>
    </source>
</evidence>
<dbReference type="EMBL" id="AZEY01000023">
    <property type="protein sequence ID" value="KRL68600.1"/>
    <property type="molecule type" value="Genomic_DNA"/>
</dbReference>
<dbReference type="Pfam" id="PF19087">
    <property type="entry name" value="DUF5776"/>
    <property type="match status" value="1"/>
</dbReference>
<dbReference type="InterPro" id="IPR044081">
    <property type="entry name" value="DUF5776"/>
</dbReference>
<reference evidence="2 3" key="1">
    <citation type="journal article" date="2015" name="Genome Announc.">
        <title>Expanding the biotechnology potential of lactobacilli through comparative genomics of 213 strains and associated genera.</title>
        <authorList>
            <person name="Sun Z."/>
            <person name="Harris H.M."/>
            <person name="McCann A."/>
            <person name="Guo C."/>
            <person name="Argimon S."/>
            <person name="Zhang W."/>
            <person name="Yang X."/>
            <person name="Jeffery I.B."/>
            <person name="Cooney J.C."/>
            <person name="Kagawa T.F."/>
            <person name="Liu W."/>
            <person name="Song Y."/>
            <person name="Salvetti E."/>
            <person name="Wrobel A."/>
            <person name="Rasinkangas P."/>
            <person name="Parkhill J."/>
            <person name="Rea M.C."/>
            <person name="O'Sullivan O."/>
            <person name="Ritari J."/>
            <person name="Douillard F.P."/>
            <person name="Paul Ross R."/>
            <person name="Yang R."/>
            <person name="Briner A.E."/>
            <person name="Felis G.E."/>
            <person name="de Vos W.M."/>
            <person name="Barrangou R."/>
            <person name="Klaenhammer T.R."/>
            <person name="Caufield P.W."/>
            <person name="Cui Y."/>
            <person name="Zhang H."/>
            <person name="O'Toole P.W."/>
        </authorList>
    </citation>
    <scope>NUCLEOTIDE SEQUENCE [LARGE SCALE GENOMIC DNA]</scope>
    <source>
        <strain evidence="2 3">DSM 14421</strain>
    </source>
</reference>
<evidence type="ECO:0000313" key="3">
    <source>
        <dbReference type="Proteomes" id="UP000052013"/>
    </source>
</evidence>
<evidence type="ECO:0000259" key="1">
    <source>
        <dbReference type="Pfam" id="PF19087"/>
    </source>
</evidence>
<comment type="caution">
    <text evidence="2">The sequence shown here is derived from an EMBL/GenBank/DDBJ whole genome shotgun (WGS) entry which is preliminary data.</text>
</comment>
<sequence>MVPVYYASVPKPKKITIISRKGVNTYKSASLTGKAKHYKKGARLTVKKLVIVGNY</sequence>
<dbReference type="AlphaFoldDB" id="A0A0R1SQW4"/>
<feature type="domain" description="DUF5776" evidence="1">
    <location>
        <begin position="5"/>
        <end position="51"/>
    </location>
</feature>
<proteinExistence type="predicted"/>
<dbReference type="PATRIC" id="fig|1423739.3.peg.2514"/>
<accession>A0A0R1SQW4</accession>
<organism evidence="2 3">
    <name type="scientific">Lentilactobacillus diolivorans DSM 14421</name>
    <dbReference type="NCBI Taxonomy" id="1423739"/>
    <lineage>
        <taxon>Bacteria</taxon>
        <taxon>Bacillati</taxon>
        <taxon>Bacillota</taxon>
        <taxon>Bacilli</taxon>
        <taxon>Lactobacillales</taxon>
        <taxon>Lactobacillaceae</taxon>
        <taxon>Lentilactobacillus</taxon>
    </lineage>
</organism>
<name>A0A0R1SQW4_9LACO</name>
<gene>
    <name evidence="2" type="ORF">FC85_GL002418</name>
</gene>
<dbReference type="Proteomes" id="UP000052013">
    <property type="component" value="Unassembled WGS sequence"/>
</dbReference>